<gene>
    <name evidence="1" type="ORF">SAMN05216557_11516</name>
</gene>
<organism evidence="1 2">
    <name type="scientific">Sphingomonas carotinifaciens</name>
    <dbReference type="NCBI Taxonomy" id="1166323"/>
    <lineage>
        <taxon>Bacteria</taxon>
        <taxon>Pseudomonadati</taxon>
        <taxon>Pseudomonadota</taxon>
        <taxon>Alphaproteobacteria</taxon>
        <taxon>Sphingomonadales</taxon>
        <taxon>Sphingomonadaceae</taxon>
        <taxon>Sphingomonas</taxon>
    </lineage>
</organism>
<reference evidence="1 2" key="1">
    <citation type="submission" date="2016-10" db="EMBL/GenBank/DDBJ databases">
        <authorList>
            <person name="Varghese N."/>
            <person name="Submissions S."/>
        </authorList>
    </citation>
    <scope>NUCLEOTIDE SEQUENCE [LARGE SCALE GENOMIC DNA]</scope>
    <source>
        <strain evidence="1 2">S7-754</strain>
    </source>
</reference>
<dbReference type="EMBL" id="FNBI01000015">
    <property type="protein sequence ID" value="SDG14913.1"/>
    <property type="molecule type" value="Genomic_DNA"/>
</dbReference>
<protein>
    <submittedName>
        <fullName evidence="1">Uncharacterized protein</fullName>
    </submittedName>
</protein>
<keyword evidence="2" id="KW-1185">Reference proteome</keyword>
<accession>A0A1G7RVS2</accession>
<name>A0A1G7RVS2_9SPHN</name>
<evidence type="ECO:0000313" key="1">
    <source>
        <dbReference type="EMBL" id="SDG14913.1"/>
    </source>
</evidence>
<sequence>MPQTKILKQRVEERTAERDRVWQLTNDLMATARLDGYRIQVNPA</sequence>
<dbReference type="RefSeq" id="WP_260173241.1">
    <property type="nucleotide sequence ID" value="NZ_FNBI01000015.1"/>
</dbReference>
<dbReference type="AlphaFoldDB" id="A0A1G7RVS2"/>
<evidence type="ECO:0000313" key="2">
    <source>
        <dbReference type="Proteomes" id="UP000323502"/>
    </source>
</evidence>
<dbReference type="Proteomes" id="UP000323502">
    <property type="component" value="Unassembled WGS sequence"/>
</dbReference>
<proteinExistence type="predicted"/>